<evidence type="ECO:0000313" key="2">
    <source>
        <dbReference type="Proteomes" id="UP000239872"/>
    </source>
</evidence>
<evidence type="ECO:0000313" key="1">
    <source>
        <dbReference type="EMBL" id="PQJ11464.1"/>
    </source>
</evidence>
<protein>
    <submittedName>
        <fullName evidence="1">Uncharacterized protein</fullName>
    </submittedName>
</protein>
<name>A0A2S7SXJ9_9BACT</name>
<gene>
    <name evidence="1" type="ORF">CJD36_006590</name>
</gene>
<accession>A0A2S7SXJ9</accession>
<dbReference type="EMBL" id="PPSL01000002">
    <property type="protein sequence ID" value="PQJ11464.1"/>
    <property type="molecule type" value="Genomic_DNA"/>
</dbReference>
<dbReference type="AlphaFoldDB" id="A0A2S7SXJ9"/>
<reference evidence="1 2" key="1">
    <citation type="submission" date="2018-01" db="EMBL/GenBank/DDBJ databases">
        <title>A novel member of the phylum Bacteroidetes isolated from glacier ice.</title>
        <authorList>
            <person name="Liu Q."/>
            <person name="Xin Y.-H."/>
        </authorList>
    </citation>
    <scope>NUCLEOTIDE SEQUENCE [LARGE SCALE GENOMIC DNA]</scope>
    <source>
        <strain evidence="1 2">RB1R16</strain>
    </source>
</reference>
<organism evidence="1 2">
    <name type="scientific">Flavipsychrobacter stenotrophus</name>
    <dbReference type="NCBI Taxonomy" id="2077091"/>
    <lineage>
        <taxon>Bacteria</taxon>
        <taxon>Pseudomonadati</taxon>
        <taxon>Bacteroidota</taxon>
        <taxon>Chitinophagia</taxon>
        <taxon>Chitinophagales</taxon>
        <taxon>Chitinophagaceae</taxon>
        <taxon>Flavipsychrobacter</taxon>
    </lineage>
</organism>
<sequence length="62" mass="7186">MKVWEEIQNSAHCTLLPGYLNATDLTIFEKQVMMPKVSDVYRKNKNLDFDAEGIGCIIKRIR</sequence>
<keyword evidence="2" id="KW-1185">Reference proteome</keyword>
<proteinExistence type="predicted"/>
<dbReference type="Proteomes" id="UP000239872">
    <property type="component" value="Unassembled WGS sequence"/>
</dbReference>
<comment type="caution">
    <text evidence="1">The sequence shown here is derived from an EMBL/GenBank/DDBJ whole genome shotgun (WGS) entry which is preliminary data.</text>
</comment>